<sequence length="89" mass="9343">MTMPEGGHTSLIERIARVLAGAAHSSNAEGSDPSAGQKIDQVWPEHRNQALAVLHAIRETDQAGAAAGDPQVWMQMVEASIADAQADAE</sequence>
<evidence type="ECO:0000313" key="2">
    <source>
        <dbReference type="Proteomes" id="UP001526246"/>
    </source>
</evidence>
<proteinExistence type="predicted"/>
<name>A0ABT3JIC6_9SPHN</name>
<accession>A0ABT3JIC6</accession>
<protein>
    <submittedName>
        <fullName evidence="1">Uncharacterized protein</fullName>
    </submittedName>
</protein>
<evidence type="ECO:0000313" key="1">
    <source>
        <dbReference type="EMBL" id="MCW3798736.1"/>
    </source>
</evidence>
<organism evidence="1 2">
    <name type="scientific">Sphingomonas arvum</name>
    <dbReference type="NCBI Taxonomy" id="2992113"/>
    <lineage>
        <taxon>Bacteria</taxon>
        <taxon>Pseudomonadati</taxon>
        <taxon>Pseudomonadota</taxon>
        <taxon>Alphaproteobacteria</taxon>
        <taxon>Sphingomonadales</taxon>
        <taxon>Sphingomonadaceae</taxon>
        <taxon>Sphingomonas</taxon>
    </lineage>
</organism>
<dbReference type="RefSeq" id="WP_264883740.1">
    <property type="nucleotide sequence ID" value="NZ_JAPDOB010000002.1"/>
</dbReference>
<gene>
    <name evidence="1" type="ORF">OMW55_13050</name>
</gene>
<comment type="caution">
    <text evidence="1">The sequence shown here is derived from an EMBL/GenBank/DDBJ whole genome shotgun (WGS) entry which is preliminary data.</text>
</comment>
<reference evidence="1 2" key="1">
    <citation type="submission" date="2022-10" db="EMBL/GenBank/DDBJ databases">
        <title>Sphingomonas sp.</title>
        <authorList>
            <person name="Jin C."/>
        </authorList>
    </citation>
    <scope>NUCLEOTIDE SEQUENCE [LARGE SCALE GENOMIC DNA]</scope>
    <source>
        <strain evidence="1 2">BN140010</strain>
    </source>
</reference>
<dbReference type="Proteomes" id="UP001526246">
    <property type="component" value="Unassembled WGS sequence"/>
</dbReference>
<keyword evidence="2" id="KW-1185">Reference proteome</keyword>
<dbReference type="EMBL" id="JAPDOB010000002">
    <property type="protein sequence ID" value="MCW3798736.1"/>
    <property type="molecule type" value="Genomic_DNA"/>
</dbReference>